<evidence type="ECO:0000256" key="7">
    <source>
        <dbReference type="ARBA" id="ARBA00022722"/>
    </source>
</evidence>
<dbReference type="CDD" id="cd08637">
    <property type="entry name" value="DNA_pol_A_pol_I_C"/>
    <property type="match status" value="1"/>
</dbReference>
<evidence type="ECO:0000313" key="21">
    <source>
        <dbReference type="Proteomes" id="UP000789803"/>
    </source>
</evidence>
<evidence type="ECO:0000256" key="4">
    <source>
        <dbReference type="ARBA" id="ARBA00022679"/>
    </source>
</evidence>
<keyword evidence="13 16" id="KW-0234">DNA repair</keyword>
<keyword evidence="21" id="KW-1185">Reference proteome</keyword>
<dbReference type="GO" id="GO:0003887">
    <property type="term" value="F:DNA-directed DNA polymerase activity"/>
    <property type="evidence" value="ECO:0007669"/>
    <property type="project" value="UniProtKB-EC"/>
</dbReference>
<dbReference type="InterPro" id="IPR002562">
    <property type="entry name" value="3'-5'_exonuclease_dom"/>
</dbReference>
<dbReference type="SMART" id="SM00474">
    <property type="entry name" value="35EXOc"/>
    <property type="match status" value="1"/>
</dbReference>
<comment type="catalytic activity">
    <reaction evidence="14 16">
        <text>DNA(n) + a 2'-deoxyribonucleoside 5'-triphosphate = DNA(n+1) + diphosphate</text>
        <dbReference type="Rhea" id="RHEA:22508"/>
        <dbReference type="Rhea" id="RHEA-COMP:17339"/>
        <dbReference type="Rhea" id="RHEA-COMP:17340"/>
        <dbReference type="ChEBI" id="CHEBI:33019"/>
        <dbReference type="ChEBI" id="CHEBI:61560"/>
        <dbReference type="ChEBI" id="CHEBI:173112"/>
        <dbReference type="EC" id="2.7.7.7"/>
    </reaction>
</comment>
<dbReference type="CDD" id="cd09859">
    <property type="entry name" value="PIN_53EXO"/>
    <property type="match status" value="1"/>
</dbReference>
<dbReference type="PROSITE" id="PS00447">
    <property type="entry name" value="DNA_POLYMERASE_A"/>
    <property type="match status" value="1"/>
</dbReference>
<dbReference type="InterPro" id="IPR036279">
    <property type="entry name" value="5-3_exonuclease_C_sf"/>
</dbReference>
<keyword evidence="6 16" id="KW-0235">DNA replication</keyword>
<dbReference type="InterPro" id="IPR012337">
    <property type="entry name" value="RNaseH-like_sf"/>
</dbReference>
<feature type="domain" description="3'-5' exonuclease" evidence="17">
    <location>
        <begin position="297"/>
        <end position="478"/>
    </location>
</feature>
<dbReference type="SUPFAM" id="SSF47807">
    <property type="entry name" value="5' to 3' exonuclease, C-terminal subdomain"/>
    <property type="match status" value="1"/>
</dbReference>
<evidence type="ECO:0000256" key="10">
    <source>
        <dbReference type="ARBA" id="ARBA00022839"/>
    </source>
</evidence>
<dbReference type="Pfam" id="PF01612">
    <property type="entry name" value="DNA_pol_A_exo1"/>
    <property type="match status" value="1"/>
</dbReference>
<keyword evidence="9 16" id="KW-0378">Hydrolase</keyword>
<dbReference type="Pfam" id="PF02739">
    <property type="entry name" value="5_3_exonuc_N"/>
    <property type="match status" value="1"/>
</dbReference>
<dbReference type="SMART" id="SM00475">
    <property type="entry name" value="53EXOc"/>
    <property type="match status" value="1"/>
</dbReference>
<evidence type="ECO:0000256" key="9">
    <source>
        <dbReference type="ARBA" id="ARBA00022801"/>
    </source>
</evidence>
<dbReference type="Gene3D" id="3.30.420.10">
    <property type="entry name" value="Ribonuclease H-like superfamily/Ribonuclease H"/>
    <property type="match status" value="1"/>
</dbReference>
<evidence type="ECO:0000256" key="2">
    <source>
        <dbReference type="ARBA" id="ARBA00012417"/>
    </source>
</evidence>
<keyword evidence="11 16" id="KW-0239">DNA-directed DNA polymerase</keyword>
<feature type="domain" description="5'-3' exonuclease" evidence="18">
    <location>
        <begin position="1"/>
        <end position="258"/>
    </location>
</feature>
<name>A0ABM8Q4T2_9BACT</name>
<dbReference type="Gene3D" id="3.30.70.370">
    <property type="match status" value="1"/>
</dbReference>
<keyword evidence="4 16" id="KW-0808">Transferase</keyword>
<evidence type="ECO:0000256" key="13">
    <source>
        <dbReference type="ARBA" id="ARBA00023204"/>
    </source>
</evidence>
<evidence type="ECO:0000259" key="17">
    <source>
        <dbReference type="SMART" id="SM00474"/>
    </source>
</evidence>
<dbReference type="InterPro" id="IPR018320">
    <property type="entry name" value="DNA_polymerase_1"/>
</dbReference>
<evidence type="ECO:0000259" key="18">
    <source>
        <dbReference type="SMART" id="SM00475"/>
    </source>
</evidence>
<dbReference type="SUPFAM" id="SSF56672">
    <property type="entry name" value="DNA/RNA polymerases"/>
    <property type="match status" value="1"/>
</dbReference>
<dbReference type="Gene3D" id="1.20.1060.10">
    <property type="entry name" value="Taq DNA Polymerase, Chain T, domain 4"/>
    <property type="match status" value="1"/>
</dbReference>
<evidence type="ECO:0000256" key="15">
    <source>
        <dbReference type="NCBIfam" id="TIGR00593"/>
    </source>
</evidence>
<keyword evidence="7" id="KW-0540">Nuclease</keyword>
<dbReference type="InterPro" id="IPR008918">
    <property type="entry name" value="HhH2"/>
</dbReference>
<dbReference type="EMBL" id="CAJHOF010000005">
    <property type="protein sequence ID" value="CAD7287900.1"/>
    <property type="molecule type" value="Genomic_DNA"/>
</dbReference>
<dbReference type="SMART" id="SM00279">
    <property type="entry name" value="HhH2"/>
    <property type="match status" value="1"/>
</dbReference>
<dbReference type="Proteomes" id="UP000789803">
    <property type="component" value="Unassembled WGS sequence"/>
</dbReference>
<dbReference type="CDD" id="cd09898">
    <property type="entry name" value="H3TH_53EXO"/>
    <property type="match status" value="1"/>
</dbReference>
<dbReference type="PANTHER" id="PTHR10133:SF27">
    <property type="entry name" value="DNA POLYMERASE NU"/>
    <property type="match status" value="1"/>
</dbReference>
<evidence type="ECO:0000256" key="12">
    <source>
        <dbReference type="ARBA" id="ARBA00023125"/>
    </source>
</evidence>
<dbReference type="NCBIfam" id="TIGR00593">
    <property type="entry name" value="pola"/>
    <property type="match status" value="1"/>
</dbReference>
<dbReference type="InterPro" id="IPR001098">
    <property type="entry name" value="DNA-dir_DNA_pol_A_palm_dom"/>
</dbReference>
<sequence length="879" mass="99156">MKTLTIIDTFGFFFRLFYAMPGLKNSQGKPSGMVSGFVNFIASLKNEYKSDYIIFALDSKGPTLRHQIATQYKANRNEPPQELKQQLPICIDMISKMGLCAMSRDGYEADDIIATAVKWAKERDIFVRVVTHDKDLYQLIDDGKVSIYSPQSKIEHNRASCVEKYGVVPEKIRDFLALTGDSSDNIPGVKGIGAKGAKKLLDEFGDIDAIYANLALIANERTKNMLIDGKDSAFLSKKLVTLFDNAFDELDLKNAEFPSINPLLNVVEILREYELNRAIKNLENEGDEREIKLGFNAILLNDESKIEAILSSITPETLVAFDTETTSVETKDAKLVGFSFCFNENEAYYVPVGHNYLGVGKQISLEYAKWAVGQIYKGTLIGQNLKYDFDVVQRNLGLNPPSNFKDTMILAWLSEPGLSVGMDALAKRLYEYETIKFENIVKKGETFASVDIASATKYASEDAWITLKFYKTFLNTLEPELLKLADTLEFNFILSLLKMQNEGIMLDVDKMRELIAQNDTKLKVLTSEIYALCGENFNINSVKQLGEVLFEKLALPAKKKTKTGYSTDEAVLNELIHTHPVIEKLLSYRELYKLQSTYCEPLLALALKDKNHRIYTSFLQTGTSTGRLSSKNPNLQNIPARGTMAKDVRSCFIAKDGFSLVGLDYSQIELRLLAHFSCDKALLEAFKNDEDIHARTAISIFGDCDDKKRNIAKSINFGLIYGMGANKLSEQLGISKTQAKEYIQRYFQAFESIKDFLTNIKNEAKNDGFVTTLLGRKRFFDFANATPMQLAMYEREAVNTRFQGSAADIIKLAMVEISKITNENAKMLLQIHDELIFEVKDEYVDEFSHKAQDIMQTIYKLNVPLKTSLNSAKNWGDLK</sequence>
<keyword evidence="8 16" id="KW-0227">DNA damage</keyword>
<dbReference type="SMART" id="SM00482">
    <property type="entry name" value="POLAc"/>
    <property type="match status" value="1"/>
</dbReference>
<dbReference type="InterPro" id="IPR020045">
    <property type="entry name" value="DNA_polI_H3TH"/>
</dbReference>
<evidence type="ECO:0000256" key="16">
    <source>
        <dbReference type="RuleBase" id="RU004460"/>
    </source>
</evidence>
<keyword evidence="12 16" id="KW-0238">DNA-binding</keyword>
<feature type="domain" description="DNA-directed DNA polymerase family A palm" evidence="19">
    <location>
        <begin position="645"/>
        <end position="843"/>
    </location>
</feature>
<dbReference type="InterPro" id="IPR036397">
    <property type="entry name" value="RNaseH_sf"/>
</dbReference>
<dbReference type="SUPFAM" id="SSF88723">
    <property type="entry name" value="PIN domain-like"/>
    <property type="match status" value="1"/>
</dbReference>
<evidence type="ECO:0000256" key="6">
    <source>
        <dbReference type="ARBA" id="ARBA00022705"/>
    </source>
</evidence>
<keyword evidence="10 16" id="KW-0269">Exonuclease</keyword>
<evidence type="ECO:0000259" key="19">
    <source>
        <dbReference type="SMART" id="SM00482"/>
    </source>
</evidence>
<dbReference type="PRINTS" id="PR00868">
    <property type="entry name" value="DNAPOLI"/>
</dbReference>
<dbReference type="Pfam" id="PF00476">
    <property type="entry name" value="DNA_pol_A"/>
    <property type="match status" value="1"/>
</dbReference>
<dbReference type="InterPro" id="IPR043502">
    <property type="entry name" value="DNA/RNA_pol_sf"/>
</dbReference>
<dbReference type="InterPro" id="IPR020046">
    <property type="entry name" value="5-3_exonucl_a-hlix_arch_N"/>
</dbReference>
<dbReference type="SUPFAM" id="SSF53098">
    <property type="entry name" value="Ribonuclease H-like"/>
    <property type="match status" value="1"/>
</dbReference>
<evidence type="ECO:0000256" key="3">
    <source>
        <dbReference type="ARBA" id="ARBA00020311"/>
    </source>
</evidence>
<dbReference type="Gene3D" id="1.10.150.20">
    <property type="entry name" value="5' to 3' exonuclease, C-terminal subdomain"/>
    <property type="match status" value="2"/>
</dbReference>
<reference evidence="20 21" key="1">
    <citation type="submission" date="2020-11" db="EMBL/GenBank/DDBJ databases">
        <authorList>
            <person name="Peeters C."/>
        </authorList>
    </citation>
    <scope>NUCLEOTIDE SEQUENCE [LARGE SCALE GENOMIC DNA]</scope>
    <source>
        <strain evidence="20 21">LMG 7974</strain>
    </source>
</reference>
<dbReference type="RefSeq" id="WP_229932573.1">
    <property type="nucleotide sequence ID" value="NZ_CAJHOF010000005.1"/>
</dbReference>
<keyword evidence="5 16" id="KW-0548">Nucleotidyltransferase</keyword>
<dbReference type="Pfam" id="PF01367">
    <property type="entry name" value="5_3_exonuc"/>
    <property type="match status" value="1"/>
</dbReference>
<evidence type="ECO:0000313" key="20">
    <source>
        <dbReference type="EMBL" id="CAD7287900.1"/>
    </source>
</evidence>
<dbReference type="EC" id="2.7.7.7" evidence="2 15"/>
<comment type="function">
    <text evidence="16">In addition to polymerase activity, this DNA polymerase exhibits 3'-5' and 5'-3' exonuclease activity.</text>
</comment>
<comment type="caution">
    <text evidence="20">The sequence shown here is derived from an EMBL/GenBank/DDBJ whole genome shotgun (WGS) entry which is preliminary data.</text>
</comment>
<dbReference type="PANTHER" id="PTHR10133">
    <property type="entry name" value="DNA POLYMERASE I"/>
    <property type="match status" value="1"/>
</dbReference>
<evidence type="ECO:0000256" key="5">
    <source>
        <dbReference type="ARBA" id="ARBA00022695"/>
    </source>
</evidence>
<evidence type="ECO:0000256" key="14">
    <source>
        <dbReference type="ARBA" id="ARBA00049244"/>
    </source>
</evidence>
<organism evidence="20 21">
    <name type="scientific">Campylobacter majalis</name>
    <dbReference type="NCBI Taxonomy" id="2790656"/>
    <lineage>
        <taxon>Bacteria</taxon>
        <taxon>Pseudomonadati</taxon>
        <taxon>Campylobacterota</taxon>
        <taxon>Epsilonproteobacteria</taxon>
        <taxon>Campylobacterales</taxon>
        <taxon>Campylobacteraceae</taxon>
        <taxon>Campylobacter</taxon>
    </lineage>
</organism>
<evidence type="ECO:0000256" key="1">
    <source>
        <dbReference type="ARBA" id="ARBA00007705"/>
    </source>
</evidence>
<gene>
    <name evidence="16 20" type="primary">polA</name>
    <name evidence="20" type="ORF">LMG7974_00767</name>
</gene>
<accession>A0ABM8Q4T2</accession>
<protein>
    <recommendedName>
        <fullName evidence="3 15">DNA polymerase I</fullName>
        <ecNumber evidence="2 15">2.7.7.7</ecNumber>
    </recommendedName>
</protein>
<comment type="similarity">
    <text evidence="1 16">Belongs to the DNA polymerase type-A family.</text>
</comment>
<evidence type="ECO:0000256" key="11">
    <source>
        <dbReference type="ARBA" id="ARBA00022932"/>
    </source>
</evidence>
<dbReference type="InterPro" id="IPR002298">
    <property type="entry name" value="DNA_polymerase_A"/>
</dbReference>
<evidence type="ECO:0000256" key="8">
    <source>
        <dbReference type="ARBA" id="ARBA00022763"/>
    </source>
</evidence>
<dbReference type="NCBIfam" id="NF004397">
    <property type="entry name" value="PRK05755.1"/>
    <property type="match status" value="1"/>
</dbReference>
<dbReference type="CDD" id="cd06139">
    <property type="entry name" value="DNA_polA_I_Ecoli_like_exo"/>
    <property type="match status" value="1"/>
</dbReference>
<dbReference type="Gene3D" id="3.40.50.1010">
    <property type="entry name" value="5'-nuclease"/>
    <property type="match status" value="1"/>
</dbReference>
<dbReference type="InterPro" id="IPR019760">
    <property type="entry name" value="DNA-dir_DNA_pol_A_CS"/>
</dbReference>
<dbReference type="InterPro" id="IPR002421">
    <property type="entry name" value="5-3_exonuclease"/>
</dbReference>
<proteinExistence type="inferred from homology"/>
<dbReference type="InterPro" id="IPR029060">
    <property type="entry name" value="PIN-like_dom_sf"/>
</dbReference>